<dbReference type="PANTHER" id="PTHR38035">
    <property type="entry name" value="UPF0070 PROTEIN YFGM"/>
    <property type="match status" value="1"/>
</dbReference>
<evidence type="ECO:0000256" key="8">
    <source>
        <dbReference type="SAM" id="MobiDB-lite"/>
    </source>
</evidence>
<keyword evidence="4 9" id="KW-0812">Transmembrane</keyword>
<dbReference type="InterPro" id="IPR018704">
    <property type="entry name" value="SecYEG/CpoB_TPR"/>
</dbReference>
<feature type="domain" description="Ancillary SecYEG translocon subunit/Cell division coordinator CpoB TPR" evidence="10">
    <location>
        <begin position="27"/>
        <end position="160"/>
    </location>
</feature>
<organism evidence="11 12">
    <name type="scientific">Rhizorhapis suberifaciens</name>
    <name type="common">corky root of lettuce</name>
    <dbReference type="NCBI Taxonomy" id="13656"/>
    <lineage>
        <taxon>Bacteria</taxon>
        <taxon>Pseudomonadati</taxon>
        <taxon>Pseudomonadota</taxon>
        <taxon>Alphaproteobacteria</taxon>
        <taxon>Sphingomonadales</taxon>
        <taxon>Sphingomonadaceae</taxon>
        <taxon>Rhizorhapis</taxon>
    </lineage>
</organism>
<evidence type="ECO:0000313" key="12">
    <source>
        <dbReference type="Proteomes" id="UP000575068"/>
    </source>
</evidence>
<dbReference type="RefSeq" id="WP_184475144.1">
    <property type="nucleotide sequence ID" value="NZ_JACHOV010000005.1"/>
</dbReference>
<protein>
    <recommendedName>
        <fullName evidence="10">Ancillary SecYEG translocon subunit/Cell division coordinator CpoB TPR domain-containing protein</fullName>
    </recommendedName>
</protein>
<evidence type="ECO:0000256" key="6">
    <source>
        <dbReference type="ARBA" id="ARBA00023136"/>
    </source>
</evidence>
<keyword evidence="5 9" id="KW-1133">Transmembrane helix</keyword>
<evidence type="ECO:0000256" key="7">
    <source>
        <dbReference type="ARBA" id="ARBA00023186"/>
    </source>
</evidence>
<feature type="transmembrane region" description="Helical" evidence="9">
    <location>
        <begin position="34"/>
        <end position="52"/>
    </location>
</feature>
<keyword evidence="3" id="KW-1003">Cell membrane</keyword>
<keyword evidence="12" id="KW-1185">Reference proteome</keyword>
<evidence type="ECO:0000256" key="1">
    <source>
        <dbReference type="ARBA" id="ARBA00004167"/>
    </source>
</evidence>
<dbReference type="AlphaFoldDB" id="A0A840HV63"/>
<feature type="region of interest" description="Disordered" evidence="8">
    <location>
        <begin position="224"/>
        <end position="244"/>
    </location>
</feature>
<reference evidence="11 12" key="1">
    <citation type="submission" date="2020-08" db="EMBL/GenBank/DDBJ databases">
        <title>Genomic Encyclopedia of Type Strains, Phase IV (KMG-IV): sequencing the most valuable type-strain genomes for metagenomic binning, comparative biology and taxonomic classification.</title>
        <authorList>
            <person name="Goeker M."/>
        </authorList>
    </citation>
    <scope>NUCLEOTIDE SEQUENCE [LARGE SCALE GENOMIC DNA]</scope>
    <source>
        <strain evidence="11 12">DSM 7465</strain>
    </source>
</reference>
<evidence type="ECO:0000256" key="4">
    <source>
        <dbReference type="ARBA" id="ARBA00022692"/>
    </source>
</evidence>
<dbReference type="Proteomes" id="UP000575068">
    <property type="component" value="Unassembled WGS sequence"/>
</dbReference>
<keyword evidence="6 9" id="KW-0472">Membrane</keyword>
<name>A0A840HV63_9SPHN</name>
<dbReference type="GO" id="GO:0005886">
    <property type="term" value="C:plasma membrane"/>
    <property type="evidence" value="ECO:0007669"/>
    <property type="project" value="UniProtKB-SubCell"/>
</dbReference>
<dbReference type="EMBL" id="JACHOV010000005">
    <property type="protein sequence ID" value="MBB4641344.1"/>
    <property type="molecule type" value="Genomic_DNA"/>
</dbReference>
<comment type="caution">
    <text evidence="11">The sequence shown here is derived from an EMBL/GenBank/DDBJ whole genome shotgun (WGS) entry which is preliminary data.</text>
</comment>
<evidence type="ECO:0000256" key="5">
    <source>
        <dbReference type="ARBA" id="ARBA00022989"/>
    </source>
</evidence>
<evidence type="ECO:0000256" key="2">
    <source>
        <dbReference type="ARBA" id="ARBA00004236"/>
    </source>
</evidence>
<comment type="subcellular location">
    <subcellularLocation>
        <location evidence="2">Cell membrane</location>
    </subcellularLocation>
    <subcellularLocation>
        <location evidence="1">Membrane</location>
        <topology evidence="1">Single-pass membrane protein</topology>
    </subcellularLocation>
</comment>
<dbReference type="PANTHER" id="PTHR38035:SF1">
    <property type="entry name" value="ANCILLARY SECYEG TRANSLOCON SUBUNIT"/>
    <property type="match status" value="1"/>
</dbReference>
<evidence type="ECO:0000259" key="10">
    <source>
        <dbReference type="Pfam" id="PF09976"/>
    </source>
</evidence>
<evidence type="ECO:0000256" key="3">
    <source>
        <dbReference type="ARBA" id="ARBA00022475"/>
    </source>
</evidence>
<dbReference type="InterPro" id="IPR026039">
    <property type="entry name" value="YfgM"/>
</dbReference>
<evidence type="ECO:0000256" key="9">
    <source>
        <dbReference type="SAM" id="Phobius"/>
    </source>
</evidence>
<sequence>MAVTPQDNEAFFREVDDALRQDQLTGFWTRYGRWLIALILLGLVAFGGWLWWNHQAQEKAGLRGEELAQTFDALESGNKAQASKQADALVTADQPGYRAAAKLIKAAIALEGGDNKAAVAQYKAVIADDKLAQPYRDLALIRQTALEFDTLQPQQVVDRLKPLAVEGKPWFGSAGEMVAIAYMKMRKPELAGPLFAAMSKDQGVPRSVRTRAVQMAGLLGVDAVRTDREQEAGAPAGNGDNEGE</sequence>
<dbReference type="Pfam" id="PF09976">
    <property type="entry name" value="TPR_21"/>
    <property type="match status" value="1"/>
</dbReference>
<accession>A0A840HV63</accession>
<evidence type="ECO:0000313" key="11">
    <source>
        <dbReference type="EMBL" id="MBB4641344.1"/>
    </source>
</evidence>
<gene>
    <name evidence="11" type="ORF">HNQ99_001649</name>
</gene>
<keyword evidence="7" id="KW-0143">Chaperone</keyword>
<dbReference type="GO" id="GO:0044877">
    <property type="term" value="F:protein-containing complex binding"/>
    <property type="evidence" value="ECO:0007669"/>
    <property type="project" value="InterPro"/>
</dbReference>
<proteinExistence type="predicted"/>